<keyword evidence="2" id="KW-1185">Reference proteome</keyword>
<sequence length="204" mass="21924">MLARPRVRFPRCNCSLDGIGDPLDVDLNDSRGTPRTWMIVRPVDPLGPVVPPAQQRIRPNPLLDPRNFYTGPGMEMLIQELTQNDRPGPPPAPNSSIDTVPTVRIEETHLRNDSDCCPICKEEFNLGVKPGNYPANTSTIHTALSRGSASTTLAPSAARSCQRSPAVARIPWKDAPGEGGTGRSGHSGRGIGKFILREMGAAAA</sequence>
<gene>
    <name evidence="1" type="ORF">MLD38_024631</name>
</gene>
<evidence type="ECO:0000313" key="1">
    <source>
        <dbReference type="EMBL" id="KAI4339721.1"/>
    </source>
</evidence>
<reference evidence="2" key="1">
    <citation type="journal article" date="2023" name="Front. Plant Sci.">
        <title>Chromosomal-level genome assembly of Melastoma candidum provides insights into trichome evolution.</title>
        <authorList>
            <person name="Zhong Y."/>
            <person name="Wu W."/>
            <person name="Sun C."/>
            <person name="Zou P."/>
            <person name="Liu Y."/>
            <person name="Dai S."/>
            <person name="Zhou R."/>
        </authorList>
    </citation>
    <scope>NUCLEOTIDE SEQUENCE [LARGE SCALE GENOMIC DNA]</scope>
</reference>
<dbReference type="EMBL" id="CM042886">
    <property type="protein sequence ID" value="KAI4339721.1"/>
    <property type="molecule type" value="Genomic_DNA"/>
</dbReference>
<comment type="caution">
    <text evidence="1">The sequence shown here is derived from an EMBL/GenBank/DDBJ whole genome shotgun (WGS) entry which is preliminary data.</text>
</comment>
<organism evidence="1 2">
    <name type="scientific">Melastoma candidum</name>
    <dbReference type="NCBI Taxonomy" id="119954"/>
    <lineage>
        <taxon>Eukaryota</taxon>
        <taxon>Viridiplantae</taxon>
        <taxon>Streptophyta</taxon>
        <taxon>Embryophyta</taxon>
        <taxon>Tracheophyta</taxon>
        <taxon>Spermatophyta</taxon>
        <taxon>Magnoliopsida</taxon>
        <taxon>eudicotyledons</taxon>
        <taxon>Gunneridae</taxon>
        <taxon>Pentapetalae</taxon>
        <taxon>rosids</taxon>
        <taxon>malvids</taxon>
        <taxon>Myrtales</taxon>
        <taxon>Melastomataceae</taxon>
        <taxon>Melastomatoideae</taxon>
        <taxon>Melastomateae</taxon>
        <taxon>Melastoma</taxon>
    </lineage>
</organism>
<proteinExistence type="predicted"/>
<name>A0ACB9NXZ8_9MYRT</name>
<evidence type="ECO:0000313" key="2">
    <source>
        <dbReference type="Proteomes" id="UP001057402"/>
    </source>
</evidence>
<dbReference type="Proteomes" id="UP001057402">
    <property type="component" value="Chromosome 7"/>
</dbReference>
<protein>
    <submittedName>
        <fullName evidence="1">Uncharacterized protein</fullName>
    </submittedName>
</protein>
<accession>A0ACB9NXZ8</accession>